<evidence type="ECO:0000313" key="1">
    <source>
        <dbReference type="EMBL" id="OIQ81197.1"/>
    </source>
</evidence>
<organism evidence="1">
    <name type="scientific">mine drainage metagenome</name>
    <dbReference type="NCBI Taxonomy" id="410659"/>
    <lineage>
        <taxon>unclassified sequences</taxon>
        <taxon>metagenomes</taxon>
        <taxon>ecological metagenomes</taxon>
    </lineage>
</organism>
<sequence length="123" mass="13113">MRFQPAVLISQQGGLFLRSRYRDPEGVIASQAQRGEGQSVEQCFHRPIVEGFAGNLIIGLIIAVADELQGADAVAADRGKQAVAIAAGGANFLCHASAPVSPQCDLLIRCRPPKRRTAPCLYV</sequence>
<comment type="caution">
    <text evidence="1">The sequence shown here is derived from an EMBL/GenBank/DDBJ whole genome shotgun (WGS) entry which is preliminary data.</text>
</comment>
<dbReference type="EMBL" id="MLJW01000956">
    <property type="protein sequence ID" value="OIQ81197.1"/>
    <property type="molecule type" value="Genomic_DNA"/>
</dbReference>
<name>A0A1J5QZ75_9ZZZZ</name>
<accession>A0A1J5QZ75</accession>
<reference evidence="1" key="1">
    <citation type="submission" date="2016-10" db="EMBL/GenBank/DDBJ databases">
        <title>Sequence of Gallionella enrichment culture.</title>
        <authorList>
            <person name="Poehlein A."/>
            <person name="Muehling M."/>
            <person name="Daniel R."/>
        </authorList>
    </citation>
    <scope>NUCLEOTIDE SEQUENCE</scope>
</reference>
<proteinExistence type="predicted"/>
<dbReference type="AlphaFoldDB" id="A0A1J5QZ75"/>
<protein>
    <submittedName>
        <fullName evidence="1">Uncharacterized protein</fullName>
    </submittedName>
</protein>
<gene>
    <name evidence="1" type="ORF">GALL_370410</name>
</gene>